<comment type="caution">
    <text evidence="7">The sequence shown here is derived from an EMBL/GenBank/DDBJ whole genome shotgun (WGS) entry which is preliminary data.</text>
</comment>
<comment type="similarity">
    <text evidence="1">Belongs to the glycosyl hydrolase 10 (cellulase F) family.</text>
</comment>
<dbReference type="InterPro" id="IPR017853">
    <property type="entry name" value="GH"/>
</dbReference>
<dbReference type="SMART" id="SM00633">
    <property type="entry name" value="Glyco_10"/>
    <property type="match status" value="1"/>
</dbReference>
<evidence type="ECO:0000259" key="6">
    <source>
        <dbReference type="PROSITE" id="PS51760"/>
    </source>
</evidence>
<dbReference type="InterPro" id="IPR008979">
    <property type="entry name" value="Galactose-bd-like_sf"/>
</dbReference>
<feature type="signal peptide" evidence="5">
    <location>
        <begin position="1"/>
        <end position="21"/>
    </location>
</feature>
<accession>A0AAV6XCV0</accession>
<evidence type="ECO:0000313" key="7">
    <source>
        <dbReference type="EMBL" id="KAG8380691.1"/>
    </source>
</evidence>
<dbReference type="GO" id="GO:0031176">
    <property type="term" value="F:endo-1,4-beta-xylanase activity"/>
    <property type="evidence" value="ECO:0007669"/>
    <property type="project" value="UniProtKB-ARBA"/>
</dbReference>
<gene>
    <name evidence="7" type="ORF">BUALT_Bualt06G0042300</name>
</gene>
<dbReference type="EMBL" id="WHWC01000006">
    <property type="protein sequence ID" value="KAG8380691.1"/>
    <property type="molecule type" value="Genomic_DNA"/>
</dbReference>
<proteinExistence type="inferred from homology"/>
<name>A0AAV6XCV0_9LAMI</name>
<dbReference type="Proteomes" id="UP000826271">
    <property type="component" value="Unassembled WGS sequence"/>
</dbReference>
<keyword evidence="4" id="KW-0624">Polysaccharide degradation</keyword>
<dbReference type="InterPro" id="IPR001000">
    <property type="entry name" value="GH10_dom"/>
</dbReference>
<keyword evidence="2" id="KW-0378">Hydrolase</keyword>
<keyword evidence="3" id="KW-0119">Carbohydrate metabolism</keyword>
<dbReference type="Gene3D" id="2.60.120.260">
    <property type="entry name" value="Galactose-binding domain-like"/>
    <property type="match status" value="1"/>
</dbReference>
<dbReference type="InterPro" id="IPR044846">
    <property type="entry name" value="GH10"/>
</dbReference>
<keyword evidence="5" id="KW-0732">Signal</keyword>
<evidence type="ECO:0000256" key="2">
    <source>
        <dbReference type="ARBA" id="ARBA00022801"/>
    </source>
</evidence>
<feature type="domain" description="GH10" evidence="6">
    <location>
        <begin position="215"/>
        <end position="517"/>
    </location>
</feature>
<reference evidence="7" key="1">
    <citation type="submission" date="2019-10" db="EMBL/GenBank/DDBJ databases">
        <authorList>
            <person name="Zhang R."/>
            <person name="Pan Y."/>
            <person name="Wang J."/>
            <person name="Ma R."/>
            <person name="Yu S."/>
        </authorList>
    </citation>
    <scope>NUCLEOTIDE SEQUENCE</scope>
    <source>
        <strain evidence="7">LA-IB0</strain>
        <tissue evidence="7">Leaf</tissue>
    </source>
</reference>
<dbReference type="Pfam" id="PF00331">
    <property type="entry name" value="Glyco_hydro_10"/>
    <property type="match status" value="1"/>
</dbReference>
<organism evidence="7 8">
    <name type="scientific">Buddleja alternifolia</name>
    <dbReference type="NCBI Taxonomy" id="168488"/>
    <lineage>
        <taxon>Eukaryota</taxon>
        <taxon>Viridiplantae</taxon>
        <taxon>Streptophyta</taxon>
        <taxon>Embryophyta</taxon>
        <taxon>Tracheophyta</taxon>
        <taxon>Spermatophyta</taxon>
        <taxon>Magnoliopsida</taxon>
        <taxon>eudicotyledons</taxon>
        <taxon>Gunneridae</taxon>
        <taxon>Pentapetalae</taxon>
        <taxon>asterids</taxon>
        <taxon>lamiids</taxon>
        <taxon>Lamiales</taxon>
        <taxon>Scrophulariaceae</taxon>
        <taxon>Buddlejeae</taxon>
        <taxon>Buddleja</taxon>
    </lineage>
</organism>
<dbReference type="PROSITE" id="PS51760">
    <property type="entry name" value="GH10_2"/>
    <property type="match status" value="1"/>
</dbReference>
<evidence type="ECO:0000256" key="5">
    <source>
        <dbReference type="SAM" id="SignalP"/>
    </source>
</evidence>
<dbReference type="PANTHER" id="PTHR31490">
    <property type="entry name" value="GLYCOSYL HYDROLASE"/>
    <property type="match status" value="1"/>
</dbReference>
<keyword evidence="8" id="KW-1185">Reference proteome</keyword>
<evidence type="ECO:0000256" key="4">
    <source>
        <dbReference type="ARBA" id="ARBA00023326"/>
    </source>
</evidence>
<dbReference type="AlphaFoldDB" id="A0AAV6XCV0"/>
<evidence type="ECO:0000313" key="8">
    <source>
        <dbReference type="Proteomes" id="UP000826271"/>
    </source>
</evidence>
<feature type="chain" id="PRO_5043585845" description="GH10 domain-containing protein" evidence="5">
    <location>
        <begin position="22"/>
        <end position="582"/>
    </location>
</feature>
<sequence length="582" mass="66300">MAAQMLFLSLMLFITLGDIQAHVVPYDHSFTHECLVKPLGPQYGGGIVVNPELKQGLKGWTKVGHAKIEHRTSNDGNNYIVASVYGNRTSTLQNFHLEADKLYAFSAWIQVSHGNAYIKASFKTQTEDESVAGWVAGQQGCWSMLKGGIVVNASGPAQLYFETDENPTSDIWITSVSLQPFTQEEWKSHQDQSVEKVRKGKVKFQVVDERDRPVSNATVSIKQTQPQFPLGNVMNERILENPAYAKWFTSRFKYTVFENELKWTTTEHDRRGSVNYTLPDAMLNFTKSHGLIARGHTVLWGIREGNPKWLANFTIDNREELWEVANSRVNSVMNRYKEQFIHWDVVNENMHWTWLEDILGENASTTFYKKANEIDPKTLLFLNEYDTIEKSSEKIPSPWKYLLKIRELRKQGYNGHLGIGLQSHFVGMSLPYIRASIDVLNSAKLPIWVTELDVANNTGALRQAEDLEQILRELHAHEAVQGIMMWSGWNLHGACFRMCLTDDNFKNLATGDIVDKIIAEWSYATGVQGTTKSDGYFDTSLFYGEYEANINHHKLPGNSILQKFKVVPYMKAQDVVLFKISV</sequence>
<evidence type="ECO:0000256" key="3">
    <source>
        <dbReference type="ARBA" id="ARBA00023277"/>
    </source>
</evidence>
<dbReference type="SUPFAM" id="SSF49785">
    <property type="entry name" value="Galactose-binding domain-like"/>
    <property type="match status" value="1"/>
</dbReference>
<evidence type="ECO:0000256" key="1">
    <source>
        <dbReference type="ARBA" id="ARBA00007495"/>
    </source>
</evidence>
<dbReference type="SUPFAM" id="SSF51445">
    <property type="entry name" value="(Trans)glycosidases"/>
    <property type="match status" value="1"/>
</dbReference>
<protein>
    <recommendedName>
        <fullName evidence="6">GH10 domain-containing protein</fullName>
    </recommendedName>
</protein>
<dbReference type="PANTHER" id="PTHR31490:SF2">
    <property type="entry name" value="GLYCOSYL HYDROLASE FAMILY 10 PROTEIN"/>
    <property type="match status" value="1"/>
</dbReference>
<dbReference type="GO" id="GO:0000272">
    <property type="term" value="P:polysaccharide catabolic process"/>
    <property type="evidence" value="ECO:0007669"/>
    <property type="project" value="UniProtKB-KW"/>
</dbReference>
<dbReference type="Gene3D" id="3.20.20.80">
    <property type="entry name" value="Glycosidases"/>
    <property type="match status" value="1"/>
</dbReference>